<gene>
    <name evidence="8" type="ORF">UC35_21775</name>
</gene>
<keyword evidence="3" id="KW-1133">Transmembrane helix</keyword>
<dbReference type="PANTHER" id="PTHR30386">
    <property type="entry name" value="MEMBRANE FUSION SUBUNIT OF EMRAB-TOLC MULTIDRUG EFFLUX PUMP"/>
    <property type="match status" value="1"/>
</dbReference>
<organism evidence="8 9">
    <name type="scientific">Ramlibacter tataouinensis</name>
    <dbReference type="NCBI Taxonomy" id="94132"/>
    <lineage>
        <taxon>Bacteria</taxon>
        <taxon>Pseudomonadati</taxon>
        <taxon>Pseudomonadota</taxon>
        <taxon>Betaproteobacteria</taxon>
        <taxon>Burkholderiales</taxon>
        <taxon>Comamonadaceae</taxon>
        <taxon>Ramlibacter</taxon>
    </lineage>
</organism>
<accession>A0A140HLC1</accession>
<keyword evidence="9" id="KW-1185">Reference proteome</keyword>
<evidence type="ECO:0000256" key="3">
    <source>
        <dbReference type="ARBA" id="ARBA00022989"/>
    </source>
</evidence>
<evidence type="ECO:0000256" key="1">
    <source>
        <dbReference type="ARBA" id="ARBA00004167"/>
    </source>
</evidence>
<evidence type="ECO:0000256" key="4">
    <source>
        <dbReference type="ARBA" id="ARBA00023136"/>
    </source>
</evidence>
<dbReference type="InterPro" id="IPR058634">
    <property type="entry name" value="AaeA-lik-b-barrel"/>
</dbReference>
<keyword evidence="5" id="KW-0175">Coiled coil</keyword>
<evidence type="ECO:0000256" key="5">
    <source>
        <dbReference type="SAM" id="Coils"/>
    </source>
</evidence>
<name>A0A140HLC1_9BURK</name>
<dbReference type="PATRIC" id="fig|94132.3.peg.4440"/>
<dbReference type="PANTHER" id="PTHR30386:SF26">
    <property type="entry name" value="TRANSPORT PROTEIN COMB"/>
    <property type="match status" value="1"/>
</dbReference>
<dbReference type="Gene3D" id="1.10.287.470">
    <property type="entry name" value="Helix hairpin bin"/>
    <property type="match status" value="1"/>
</dbReference>
<feature type="coiled-coil region" evidence="5">
    <location>
        <begin position="137"/>
        <end position="164"/>
    </location>
</feature>
<evidence type="ECO:0000256" key="2">
    <source>
        <dbReference type="ARBA" id="ARBA00022692"/>
    </source>
</evidence>
<dbReference type="Pfam" id="PF25963">
    <property type="entry name" value="Beta-barrel_AAEA"/>
    <property type="match status" value="1"/>
</dbReference>
<protein>
    <submittedName>
        <fullName evidence="8">Hemolysin D</fullName>
    </submittedName>
</protein>
<feature type="domain" description="p-hydroxybenzoic acid efflux pump subunit AaeA-like beta-barrel" evidence="7">
    <location>
        <begin position="229"/>
        <end position="310"/>
    </location>
</feature>
<dbReference type="EMBL" id="CP010951">
    <property type="protein sequence ID" value="AMO25654.1"/>
    <property type="molecule type" value="Genomic_DNA"/>
</dbReference>
<dbReference type="InterPro" id="IPR058625">
    <property type="entry name" value="MdtA-like_BSH"/>
</dbReference>
<feature type="domain" description="Multidrug resistance protein MdtA-like barrel-sandwich hybrid" evidence="6">
    <location>
        <begin position="37"/>
        <end position="220"/>
    </location>
</feature>
<dbReference type="AlphaFoldDB" id="A0A140HLC1"/>
<evidence type="ECO:0000313" key="9">
    <source>
        <dbReference type="Proteomes" id="UP000070433"/>
    </source>
</evidence>
<dbReference type="Pfam" id="PF25917">
    <property type="entry name" value="BSH_RND"/>
    <property type="match status" value="1"/>
</dbReference>
<dbReference type="GO" id="GO:0016020">
    <property type="term" value="C:membrane"/>
    <property type="evidence" value="ECO:0007669"/>
    <property type="project" value="UniProtKB-SubCell"/>
</dbReference>
<reference evidence="8 9" key="1">
    <citation type="journal article" date="2014" name="Int. J. Syst. Evol. Microbiol.">
        <title>Ramlibacter solisilvae sp. nov., isolated from forest soil, and emended description of the genus Ramlibacter.</title>
        <authorList>
            <person name="Lee H.J."/>
            <person name="Lee S.H."/>
            <person name="Lee S.S."/>
            <person name="Lee J.S."/>
            <person name="Kim Y."/>
            <person name="Kim S.C."/>
            <person name="Jeon C.O."/>
        </authorList>
    </citation>
    <scope>NUCLEOTIDE SEQUENCE [LARGE SCALE GENOMIC DNA]</scope>
    <source>
        <strain evidence="8 9">5-10</strain>
    </source>
</reference>
<evidence type="ECO:0000313" key="8">
    <source>
        <dbReference type="EMBL" id="AMO25654.1"/>
    </source>
</evidence>
<proteinExistence type="predicted"/>
<dbReference type="SUPFAM" id="SSF111369">
    <property type="entry name" value="HlyD-like secretion proteins"/>
    <property type="match status" value="2"/>
</dbReference>
<keyword evidence="2" id="KW-0812">Transmembrane</keyword>
<dbReference type="Proteomes" id="UP000070433">
    <property type="component" value="Chromosome"/>
</dbReference>
<dbReference type="Gene3D" id="2.40.50.100">
    <property type="match status" value="1"/>
</dbReference>
<keyword evidence="4" id="KW-0472">Membrane</keyword>
<evidence type="ECO:0000259" key="6">
    <source>
        <dbReference type="Pfam" id="PF25917"/>
    </source>
</evidence>
<sequence>MGAAVIGGLIVASLLLYIVADRWTPSTSQARLQAFVVPVAAEVAGKVTAVHIRNNDEVQPGQALFEIDPQPYRIAQESARASLESVRSSVQGSAAGVDSARASLAVAEAGRDIAERDAGRLEKLYQEDPGAISVRRLEMAQSTRDEARSKVHKARADLRKAREAAGSSGDDNSQLRSAMAAIEKAELDLRRTRVLAPARGVVTDLQTDVGHFVQPGAAVMTLIAVHDLWISADLTENNIGHVDPGDEVAIVLDVLPGEVLKGRVRSVGGGVGSGGKSAPPGALPVVENSRDWLRQAQRIPVAVEFDPAELRRLAKARIGGQADVLVYTGDHPLMNALAAFYMRVISWLSFLY</sequence>
<comment type="subcellular location">
    <subcellularLocation>
        <location evidence="1">Membrane</location>
        <topology evidence="1">Single-pass membrane protein</topology>
    </subcellularLocation>
</comment>
<dbReference type="InterPro" id="IPR050739">
    <property type="entry name" value="MFP"/>
</dbReference>
<dbReference type="Gene3D" id="2.40.30.170">
    <property type="match status" value="1"/>
</dbReference>
<evidence type="ECO:0000259" key="7">
    <source>
        <dbReference type="Pfam" id="PF25963"/>
    </source>
</evidence>